<reference evidence="4" key="1">
    <citation type="submission" date="2017-08" db="EMBL/GenBank/DDBJ databases">
        <authorList>
            <person name="Grouzdev D.S."/>
            <person name="Gaisin V.A."/>
            <person name="Rysina M.S."/>
            <person name="Gorlenko V.M."/>
        </authorList>
    </citation>
    <scope>NUCLEOTIDE SEQUENCE [LARGE SCALE GENOMIC DNA]</scope>
    <source>
        <strain evidence="4">Kir15-3F</strain>
    </source>
</reference>
<dbReference type="SMART" id="SM00065">
    <property type="entry name" value="GAF"/>
    <property type="match status" value="2"/>
</dbReference>
<organism evidence="3 4">
    <name type="scientific">Candidatus Viridilinea mediisalina</name>
    <dbReference type="NCBI Taxonomy" id="2024553"/>
    <lineage>
        <taxon>Bacteria</taxon>
        <taxon>Bacillati</taxon>
        <taxon>Chloroflexota</taxon>
        <taxon>Chloroflexia</taxon>
        <taxon>Chloroflexales</taxon>
        <taxon>Chloroflexineae</taxon>
        <taxon>Oscillochloridaceae</taxon>
        <taxon>Candidatus Viridilinea</taxon>
    </lineage>
</organism>
<gene>
    <name evidence="3" type="ORF">CJ255_13305</name>
</gene>
<evidence type="ECO:0000259" key="2">
    <source>
        <dbReference type="PROSITE" id="PS51832"/>
    </source>
</evidence>
<keyword evidence="1" id="KW-0472">Membrane</keyword>
<dbReference type="RefSeq" id="WP_097644591.1">
    <property type="nucleotide sequence ID" value="NZ_NQWI01000061.1"/>
</dbReference>
<evidence type="ECO:0000256" key="1">
    <source>
        <dbReference type="SAM" id="Phobius"/>
    </source>
</evidence>
<keyword evidence="1" id="KW-1133">Transmembrane helix</keyword>
<dbReference type="CDD" id="cd00077">
    <property type="entry name" value="HDc"/>
    <property type="match status" value="1"/>
</dbReference>
<dbReference type="SMART" id="SM00471">
    <property type="entry name" value="HDc"/>
    <property type="match status" value="1"/>
</dbReference>
<dbReference type="SUPFAM" id="SSF109604">
    <property type="entry name" value="HD-domain/PDEase-like"/>
    <property type="match status" value="1"/>
</dbReference>
<dbReference type="AlphaFoldDB" id="A0A2A6RI65"/>
<dbReference type="CDD" id="cd00130">
    <property type="entry name" value="PAS"/>
    <property type="match status" value="1"/>
</dbReference>
<accession>A0A2A6RI65</accession>
<dbReference type="InterPro" id="IPR035965">
    <property type="entry name" value="PAS-like_dom_sf"/>
</dbReference>
<dbReference type="SUPFAM" id="SSF55785">
    <property type="entry name" value="PYP-like sensor domain (PAS domain)"/>
    <property type="match status" value="1"/>
</dbReference>
<dbReference type="InterPro" id="IPR029016">
    <property type="entry name" value="GAF-like_dom_sf"/>
</dbReference>
<keyword evidence="4" id="KW-1185">Reference proteome</keyword>
<dbReference type="PANTHER" id="PTHR45228:SF1">
    <property type="entry name" value="CYCLIC DI-GMP PHOSPHODIESTERASE TM_0186"/>
    <property type="match status" value="1"/>
</dbReference>
<dbReference type="NCBIfam" id="TIGR00229">
    <property type="entry name" value="sensory_box"/>
    <property type="match status" value="1"/>
</dbReference>
<evidence type="ECO:0000313" key="3">
    <source>
        <dbReference type="EMBL" id="PDW02575.1"/>
    </source>
</evidence>
<keyword evidence="1" id="KW-0812">Transmembrane</keyword>
<dbReference type="Proteomes" id="UP000220527">
    <property type="component" value="Unassembled WGS sequence"/>
</dbReference>
<dbReference type="Pfam" id="PF01590">
    <property type="entry name" value="GAF"/>
    <property type="match status" value="2"/>
</dbReference>
<proteinExistence type="predicted"/>
<dbReference type="EMBL" id="NQWI01000061">
    <property type="protein sequence ID" value="PDW02575.1"/>
    <property type="molecule type" value="Genomic_DNA"/>
</dbReference>
<comment type="caution">
    <text evidence="3">The sequence shown here is derived from an EMBL/GenBank/DDBJ whole genome shotgun (WGS) entry which is preliminary data.</text>
</comment>
<dbReference type="SMART" id="SM00091">
    <property type="entry name" value="PAS"/>
    <property type="match status" value="1"/>
</dbReference>
<sequence length="712" mass="79154">MTHVRNPFMITTLYLLCAVIWVLGTDTLLNNLTADTLLLTGFQHLKGAGFVLATAFCLQVLLVNYQRVVTTEQHAQQALGQTYQTLFQDSYAAMLLIDPNNGLIVDANRAACRFYGYERSMLCQMKITAINMLTAEEVRHEMHLAQQNNRNFFLFRHRLANGVVRDVEVYSGPVQMQGRVLLHSIIHDVSERIKHERERNGLLHLATVLRQAETRANLLPLLLSQARELLGGHSAILWHANLDEDSAQAELGLGVWQALQGHTIRLAHTITGQVVSSGLPRNLTNVADEPLFYRSDLLGPEDCAICALVVNQAHPIGVIWIARDHPFSDEDVRTLMAIADMAASALHRAELHDQTVRRLERIESLAKIDHAIMLSHGPAPALTTLLEVVAEQLHANASVVLLCNPEQPGLECAASHGLSATARSHIHEIISTELVEQICIHPQPCKLAPYKVTKLSSTLVKEGLRYGYAVPLVVEGRSIGILKVFLKAPTVVDHEWLDFLKTLAGQAAIAVERARLYTSLEQTALDLERAYDETLAGWAKALELRDAETEGHSQRVVNLTVQLAKTLGIAEPELTNIRRGALLHDVGKMGISDAILHKPGPLNDEEFKLIQQHPVYAYNWLRQISYLQPVLAIPYSHHERWDGTGYPQQLKGETIPLAARLFALVDVWDALTSDRPYRAAWSPEHTRDYIAAQAGKQFDPALVPVFLKLVGG</sequence>
<dbReference type="OrthoDB" id="9804863at2"/>
<dbReference type="InterPro" id="IPR003018">
    <property type="entry name" value="GAF"/>
</dbReference>
<dbReference type="Pfam" id="PF13487">
    <property type="entry name" value="HD_5"/>
    <property type="match status" value="1"/>
</dbReference>
<dbReference type="InterPro" id="IPR037522">
    <property type="entry name" value="HD_GYP_dom"/>
</dbReference>
<dbReference type="Gene3D" id="3.30.450.20">
    <property type="entry name" value="PAS domain"/>
    <property type="match status" value="1"/>
</dbReference>
<protein>
    <recommendedName>
        <fullName evidence="2">HD-GYP domain-containing protein</fullName>
    </recommendedName>
</protein>
<feature type="transmembrane region" description="Helical" evidence="1">
    <location>
        <begin position="7"/>
        <end position="24"/>
    </location>
</feature>
<evidence type="ECO:0000313" key="4">
    <source>
        <dbReference type="Proteomes" id="UP000220527"/>
    </source>
</evidence>
<dbReference type="PROSITE" id="PS51832">
    <property type="entry name" value="HD_GYP"/>
    <property type="match status" value="1"/>
</dbReference>
<dbReference type="SUPFAM" id="SSF55781">
    <property type="entry name" value="GAF domain-like"/>
    <property type="match status" value="2"/>
</dbReference>
<dbReference type="InterPro" id="IPR052020">
    <property type="entry name" value="Cyclic_di-GMP/3'3'-cGAMP_PDE"/>
</dbReference>
<dbReference type="Gene3D" id="1.10.3210.10">
    <property type="entry name" value="Hypothetical protein af1432"/>
    <property type="match status" value="1"/>
</dbReference>
<dbReference type="InterPro" id="IPR003607">
    <property type="entry name" value="HD/PDEase_dom"/>
</dbReference>
<dbReference type="PANTHER" id="PTHR45228">
    <property type="entry name" value="CYCLIC DI-GMP PHOSPHODIESTERASE TM_0186-RELATED"/>
    <property type="match status" value="1"/>
</dbReference>
<dbReference type="Gene3D" id="3.30.450.40">
    <property type="match status" value="2"/>
</dbReference>
<feature type="domain" description="HD-GYP" evidence="2">
    <location>
        <begin position="527"/>
        <end position="712"/>
    </location>
</feature>
<dbReference type="InterPro" id="IPR000014">
    <property type="entry name" value="PAS"/>
</dbReference>
<dbReference type="Pfam" id="PF13188">
    <property type="entry name" value="PAS_8"/>
    <property type="match status" value="1"/>
</dbReference>
<name>A0A2A6RI65_9CHLR</name>